<keyword evidence="11" id="KW-1185">Reference proteome</keyword>
<dbReference type="CDD" id="cd06261">
    <property type="entry name" value="TM_PBP2"/>
    <property type="match status" value="2"/>
</dbReference>
<keyword evidence="3" id="KW-1003">Cell membrane</keyword>
<feature type="transmembrane region" description="Helical" evidence="8">
    <location>
        <begin position="196"/>
        <end position="220"/>
    </location>
</feature>
<evidence type="ECO:0000259" key="9">
    <source>
        <dbReference type="PROSITE" id="PS50928"/>
    </source>
</evidence>
<feature type="transmembrane region" description="Helical" evidence="8">
    <location>
        <begin position="56"/>
        <end position="81"/>
    </location>
</feature>
<evidence type="ECO:0000256" key="1">
    <source>
        <dbReference type="ARBA" id="ARBA00004429"/>
    </source>
</evidence>
<dbReference type="InterPro" id="IPR035906">
    <property type="entry name" value="MetI-like_sf"/>
</dbReference>
<dbReference type="PROSITE" id="PS50928">
    <property type="entry name" value="ABC_TM1"/>
    <property type="match status" value="2"/>
</dbReference>
<accession>A0ABT8SPL0</accession>
<keyword evidence="2 8" id="KW-0813">Transport</keyword>
<sequence length="532" mass="54570">MSLPLRARSDRRGPSPLAWAALLAALVAIAPLAAAVMTALQPGAHSLTAPTFLRYAGASAALAAMVAVGATVLGAAAGVLVGLHRFPGRGLMAWLLAAPLAAPTFVLAYGYADLFDVAGPIQSSLRGALGVSPDLNVRSLWGAGLILSLAFYPYVYLTVRAALAHQSASTLEAARTLGATRAQTLRRIILPLLRPALAAGAALAVMETLADYGAVSFLGVQTLTTGVVRAWSVFGSTAEAARLALPLVGAAAVLLWIERRSRQGRVSDAARAKATPLALEPLGGWRGLAALVFCVGLIGLGLALPLGWLAHQGLSVEPDTAALVRAGRNVLILAVLGGALTLGLATALALGGRRTPFLTRLAGLGYATPGAVMAVGLLAPAGFLWRGVEGAAQGLGAGVLLLVLAYASRLTAAALEPIGAGLERVTPAMAHAARSLGESETGAALRVELPMARGALLTAALLVFIDILKELPATVMLRPFGFDTLAVIADRYAKDERLAQAAWPSLLIVLIAAPVVIWLNRQVSRTARGVTQ</sequence>
<feature type="domain" description="ABC transmembrane type-1" evidence="9">
    <location>
        <begin position="327"/>
        <end position="519"/>
    </location>
</feature>
<keyword evidence="7 8" id="KW-0472">Membrane</keyword>
<evidence type="ECO:0000256" key="5">
    <source>
        <dbReference type="ARBA" id="ARBA00022692"/>
    </source>
</evidence>
<feature type="transmembrane region" description="Helical" evidence="8">
    <location>
        <begin position="451"/>
        <end position="468"/>
    </location>
</feature>
<protein>
    <submittedName>
        <fullName evidence="10">Iron ABC transporter permease</fullName>
    </submittedName>
</protein>
<evidence type="ECO:0000256" key="6">
    <source>
        <dbReference type="ARBA" id="ARBA00022989"/>
    </source>
</evidence>
<feature type="transmembrane region" description="Helical" evidence="8">
    <location>
        <begin position="391"/>
        <end position="408"/>
    </location>
</feature>
<feature type="transmembrane region" description="Helical" evidence="8">
    <location>
        <begin position="501"/>
        <end position="519"/>
    </location>
</feature>
<dbReference type="EMBL" id="JAUKTR010000005">
    <property type="protein sequence ID" value="MDO1560075.1"/>
    <property type="molecule type" value="Genomic_DNA"/>
</dbReference>
<name>A0ABT8SPL0_9CAUL</name>
<evidence type="ECO:0000256" key="4">
    <source>
        <dbReference type="ARBA" id="ARBA00022519"/>
    </source>
</evidence>
<keyword evidence="5 8" id="KW-0812">Transmembrane</keyword>
<feature type="transmembrane region" description="Helical" evidence="8">
    <location>
        <begin position="139"/>
        <end position="157"/>
    </location>
</feature>
<feature type="transmembrane region" description="Helical" evidence="8">
    <location>
        <begin position="93"/>
        <end position="112"/>
    </location>
</feature>
<feature type="transmembrane region" description="Helical" evidence="8">
    <location>
        <begin position="330"/>
        <end position="351"/>
    </location>
</feature>
<organism evidence="10 11">
    <name type="scientific">Peiella sedimenti</name>
    <dbReference type="NCBI Taxonomy" id="3061083"/>
    <lineage>
        <taxon>Bacteria</taxon>
        <taxon>Pseudomonadati</taxon>
        <taxon>Pseudomonadota</taxon>
        <taxon>Alphaproteobacteria</taxon>
        <taxon>Caulobacterales</taxon>
        <taxon>Caulobacteraceae</taxon>
        <taxon>Peiella</taxon>
    </lineage>
</organism>
<proteinExistence type="inferred from homology"/>
<dbReference type="Proteomes" id="UP001169063">
    <property type="component" value="Unassembled WGS sequence"/>
</dbReference>
<dbReference type="Gene3D" id="1.10.3720.10">
    <property type="entry name" value="MetI-like"/>
    <property type="match status" value="2"/>
</dbReference>
<evidence type="ECO:0000313" key="11">
    <source>
        <dbReference type="Proteomes" id="UP001169063"/>
    </source>
</evidence>
<evidence type="ECO:0000256" key="2">
    <source>
        <dbReference type="ARBA" id="ARBA00022448"/>
    </source>
</evidence>
<keyword evidence="6 8" id="KW-1133">Transmembrane helix</keyword>
<dbReference type="RefSeq" id="WP_302110505.1">
    <property type="nucleotide sequence ID" value="NZ_JAUKTR010000005.1"/>
</dbReference>
<dbReference type="InterPro" id="IPR000515">
    <property type="entry name" value="MetI-like"/>
</dbReference>
<dbReference type="SUPFAM" id="SSF161098">
    <property type="entry name" value="MetI-like"/>
    <property type="match status" value="2"/>
</dbReference>
<dbReference type="PANTHER" id="PTHR43357">
    <property type="entry name" value="INNER MEMBRANE ABC TRANSPORTER PERMEASE PROTEIN YDCV"/>
    <property type="match status" value="1"/>
</dbReference>
<dbReference type="Pfam" id="PF00528">
    <property type="entry name" value="BPD_transp_1"/>
    <property type="match status" value="2"/>
</dbReference>
<feature type="transmembrane region" description="Helical" evidence="8">
    <location>
        <begin position="363"/>
        <end position="385"/>
    </location>
</feature>
<feature type="transmembrane region" description="Helical" evidence="8">
    <location>
        <begin position="288"/>
        <end position="310"/>
    </location>
</feature>
<comment type="subcellular location">
    <subcellularLocation>
        <location evidence="1">Cell inner membrane</location>
        <topology evidence="1">Multi-pass membrane protein</topology>
    </subcellularLocation>
    <subcellularLocation>
        <location evidence="8">Cell membrane</location>
        <topology evidence="8">Multi-pass membrane protein</topology>
    </subcellularLocation>
</comment>
<keyword evidence="4" id="KW-0997">Cell inner membrane</keyword>
<feature type="domain" description="ABC transmembrane type-1" evidence="9">
    <location>
        <begin position="56"/>
        <end position="256"/>
    </location>
</feature>
<evidence type="ECO:0000256" key="8">
    <source>
        <dbReference type="RuleBase" id="RU363032"/>
    </source>
</evidence>
<dbReference type="PANTHER" id="PTHR43357:SF3">
    <property type="entry name" value="FE(3+)-TRANSPORT SYSTEM PERMEASE PROTEIN FBPB 2"/>
    <property type="match status" value="1"/>
</dbReference>
<evidence type="ECO:0000256" key="3">
    <source>
        <dbReference type="ARBA" id="ARBA00022475"/>
    </source>
</evidence>
<gene>
    <name evidence="10" type="ORF">Q0812_11615</name>
</gene>
<comment type="similarity">
    <text evidence="8">Belongs to the binding-protein-dependent transport system permease family.</text>
</comment>
<evidence type="ECO:0000256" key="7">
    <source>
        <dbReference type="ARBA" id="ARBA00023136"/>
    </source>
</evidence>
<comment type="caution">
    <text evidence="10">The sequence shown here is derived from an EMBL/GenBank/DDBJ whole genome shotgun (WGS) entry which is preliminary data.</text>
</comment>
<feature type="transmembrane region" description="Helical" evidence="8">
    <location>
        <begin position="240"/>
        <end position="257"/>
    </location>
</feature>
<reference evidence="10" key="1">
    <citation type="submission" date="2023-07" db="EMBL/GenBank/DDBJ databases">
        <title>Brevundimonas soil sp. nov., isolated from the soil of chemical plant.</title>
        <authorList>
            <person name="Wu N."/>
        </authorList>
    </citation>
    <scope>NUCLEOTIDE SEQUENCE</scope>
    <source>
        <strain evidence="10">XZ-24</strain>
    </source>
</reference>
<evidence type="ECO:0000313" key="10">
    <source>
        <dbReference type="EMBL" id="MDO1560075.1"/>
    </source>
</evidence>